<dbReference type="InterPro" id="IPR006139">
    <property type="entry name" value="D-isomer_2_OHA_DH_cat_dom"/>
</dbReference>
<dbReference type="InterPro" id="IPR045865">
    <property type="entry name" value="ACT-like_dom_sf"/>
</dbReference>
<evidence type="ECO:0000256" key="6">
    <source>
        <dbReference type="ARBA" id="ARBA00023002"/>
    </source>
</evidence>
<dbReference type="SUPFAM" id="SSF55021">
    <property type="entry name" value="ACT-like"/>
    <property type="match status" value="1"/>
</dbReference>
<evidence type="ECO:0000256" key="5">
    <source>
        <dbReference type="ARBA" id="ARBA00022605"/>
    </source>
</evidence>
<dbReference type="FunFam" id="3.30.1330.90:FF:000003">
    <property type="entry name" value="D-3-phosphoglycerate dehydrogenase"/>
    <property type="match status" value="1"/>
</dbReference>
<dbReference type="Pfam" id="PF01842">
    <property type="entry name" value="ACT"/>
    <property type="match status" value="1"/>
</dbReference>
<dbReference type="InterPro" id="IPR029753">
    <property type="entry name" value="D-isomer_DH_CS"/>
</dbReference>
<dbReference type="FunFam" id="3.40.50.720:FF:000021">
    <property type="entry name" value="D-3-phosphoglycerate dehydrogenase"/>
    <property type="match status" value="1"/>
</dbReference>
<dbReference type="EMBL" id="CP048685">
    <property type="protein sequence ID" value="QPJ60934.1"/>
    <property type="molecule type" value="Genomic_DNA"/>
</dbReference>
<dbReference type="InterPro" id="IPR045626">
    <property type="entry name" value="PGDH_ASB_dom"/>
</dbReference>
<dbReference type="KEGG" id="nli:G3M70_03120"/>
<dbReference type="AlphaFoldDB" id="A0A7T0FZ42"/>
<dbReference type="InterPro" id="IPR036291">
    <property type="entry name" value="NAD(P)-bd_dom_sf"/>
</dbReference>
<dbReference type="InterPro" id="IPR006236">
    <property type="entry name" value="PGDH"/>
</dbReference>
<dbReference type="PANTHER" id="PTHR42789:SF1">
    <property type="entry name" value="D-ISOMER SPECIFIC 2-HYDROXYACID DEHYDROGENASE FAMILY PROTEIN (AFU_ORTHOLOGUE AFUA_6G10090)"/>
    <property type="match status" value="1"/>
</dbReference>
<comment type="function">
    <text evidence="1">Catalyzes the reversible oxidation of 3-phospho-D-glycerate to 3-phosphonooxypyruvate, the first step of the phosphorylated L-serine biosynthesis pathway. Also catalyzes the reversible oxidation of 2-hydroxyglutarate to 2-oxoglutarate.</text>
</comment>
<dbReference type="NCBIfam" id="TIGR01327">
    <property type="entry name" value="PGDH"/>
    <property type="match status" value="1"/>
</dbReference>
<dbReference type="PANTHER" id="PTHR42789">
    <property type="entry name" value="D-ISOMER SPECIFIC 2-HYDROXYACID DEHYDROGENASE FAMILY PROTEIN (AFU_ORTHOLOGUE AFUA_6G10090)"/>
    <property type="match status" value="1"/>
</dbReference>
<dbReference type="PROSITE" id="PS00065">
    <property type="entry name" value="D_2_HYDROXYACID_DH_1"/>
    <property type="match status" value="1"/>
</dbReference>
<evidence type="ECO:0000256" key="8">
    <source>
        <dbReference type="ARBA" id="ARBA00023299"/>
    </source>
</evidence>
<evidence type="ECO:0000256" key="10">
    <source>
        <dbReference type="ARBA" id="ARBA00048731"/>
    </source>
</evidence>
<dbReference type="Pfam" id="PF00389">
    <property type="entry name" value="2-Hacid_dh"/>
    <property type="match status" value="1"/>
</dbReference>
<comment type="catalytic activity">
    <reaction evidence="9">
        <text>(R)-2-hydroxyglutarate + NAD(+) = 2-oxoglutarate + NADH + H(+)</text>
        <dbReference type="Rhea" id="RHEA:49612"/>
        <dbReference type="ChEBI" id="CHEBI:15378"/>
        <dbReference type="ChEBI" id="CHEBI:15801"/>
        <dbReference type="ChEBI" id="CHEBI:16810"/>
        <dbReference type="ChEBI" id="CHEBI:57540"/>
        <dbReference type="ChEBI" id="CHEBI:57945"/>
        <dbReference type="EC" id="1.1.1.399"/>
    </reaction>
</comment>
<dbReference type="InterPro" id="IPR029752">
    <property type="entry name" value="D-isomer_DH_CS1"/>
</dbReference>
<dbReference type="Gene3D" id="3.30.70.260">
    <property type="match status" value="1"/>
</dbReference>
<dbReference type="Pfam" id="PF02826">
    <property type="entry name" value="2-Hacid_dh_C"/>
    <property type="match status" value="1"/>
</dbReference>
<keyword evidence="7 11" id="KW-0520">NAD</keyword>
<dbReference type="GO" id="GO:0006564">
    <property type="term" value="P:L-serine biosynthetic process"/>
    <property type="evidence" value="ECO:0007669"/>
    <property type="project" value="UniProtKB-UniRule"/>
</dbReference>
<feature type="domain" description="ACT" evidence="12">
    <location>
        <begin position="455"/>
        <end position="526"/>
    </location>
</feature>
<keyword evidence="8 11" id="KW-0718">Serine biosynthesis</keyword>
<dbReference type="PROSITE" id="PS00671">
    <property type="entry name" value="D_2_HYDROXYACID_DH_3"/>
    <property type="match status" value="1"/>
</dbReference>
<dbReference type="InterPro" id="IPR050857">
    <property type="entry name" value="D-2-hydroxyacid_DH"/>
</dbReference>
<evidence type="ECO:0000259" key="12">
    <source>
        <dbReference type="PROSITE" id="PS51671"/>
    </source>
</evidence>
<dbReference type="Pfam" id="PF19304">
    <property type="entry name" value="PGDH_inter"/>
    <property type="match status" value="1"/>
</dbReference>
<dbReference type="GO" id="GO:0004617">
    <property type="term" value="F:phosphoglycerate dehydrogenase activity"/>
    <property type="evidence" value="ECO:0007669"/>
    <property type="project" value="UniProtKB-UniRule"/>
</dbReference>
<evidence type="ECO:0000256" key="7">
    <source>
        <dbReference type="ARBA" id="ARBA00023027"/>
    </source>
</evidence>
<accession>A0A7T0FZ42</accession>
<evidence type="ECO:0000256" key="1">
    <source>
        <dbReference type="ARBA" id="ARBA00003800"/>
    </source>
</evidence>
<comment type="similarity">
    <text evidence="3 11">Belongs to the D-isomer specific 2-hydroxyacid dehydrogenase family.</text>
</comment>
<dbReference type="SUPFAM" id="SSF51735">
    <property type="entry name" value="NAD(P)-binding Rossmann-fold domains"/>
    <property type="match status" value="1"/>
</dbReference>
<evidence type="ECO:0000256" key="3">
    <source>
        <dbReference type="ARBA" id="ARBA00005854"/>
    </source>
</evidence>
<dbReference type="Gene3D" id="3.30.1330.90">
    <property type="entry name" value="D-3-phosphoglycerate dehydrogenase, domain 3"/>
    <property type="match status" value="1"/>
</dbReference>
<dbReference type="Gene3D" id="3.40.50.720">
    <property type="entry name" value="NAD(P)-binding Rossmann-like Domain"/>
    <property type="match status" value="2"/>
</dbReference>
<dbReference type="EC" id="1.1.1.95" evidence="11"/>
<evidence type="ECO:0000256" key="11">
    <source>
        <dbReference type="RuleBase" id="RU363003"/>
    </source>
</evidence>
<dbReference type="Proteomes" id="UP000594688">
    <property type="component" value="Chromosome"/>
</dbReference>
<evidence type="ECO:0000313" key="13">
    <source>
        <dbReference type="EMBL" id="QPJ60934.1"/>
    </source>
</evidence>
<name>A0A7T0FZ42_9BACT</name>
<evidence type="ECO:0000256" key="2">
    <source>
        <dbReference type="ARBA" id="ARBA00005216"/>
    </source>
</evidence>
<dbReference type="CDD" id="cd12173">
    <property type="entry name" value="PGDH_4"/>
    <property type="match status" value="1"/>
</dbReference>
<sequence length="526" mass="56755">MKVLVSDNLSPVGVEILKKAGGIEVDVKTGLAKEELIKIIPEYDGLVVRSATKVTADVIEASDKLKVIGRAGVGVDNIDLEAAGKKGIIVMNAPDGNTITTGEHALALMLSMSRNVPTAMWSLKKDKKWSPKTFMGVELFQKTLGIVGLGRIGAVVAERAKGFGMKILGYDPFINKERADKLGVELADLDELLKRSDFISLHTPKMEGGKALLGKEQFDIMKPGVRIVNCARGPLIDTDALIEAIKEKKVAQAALDVYEKEPLDPNSPLLDVDEIICTPHLGASTGEAQEKVAVAVCDQLVDFLKFGNIRNAVNMPSIDEETLKQIKPFLGLAEDLGKIVSQLVESAVTKIKIQYSGEVADLNVQPISISVLKGLFESSIDGVNMVNAPFLAKERGVQVEETKSNEIKDYTNVIEVTVETKENSWTVAGSIFGKGDPRIVKVNDTSFEALITKHMLVLRNKDVPGVIGNLGSALGENKINIAGFHLGRLDSGDAISVINIDTPPTSETLRKLREISNIIEVYSVGL</sequence>
<dbReference type="SUPFAM" id="SSF52283">
    <property type="entry name" value="Formate/glycerate dehydrogenase catalytic domain-like"/>
    <property type="match status" value="1"/>
</dbReference>
<dbReference type="CDD" id="cd04902">
    <property type="entry name" value="ACT_3PGDH-xct"/>
    <property type="match status" value="1"/>
</dbReference>
<comment type="pathway">
    <text evidence="2 11">Amino-acid biosynthesis; L-serine biosynthesis; L-serine from 3-phospho-D-glycerate: step 1/3.</text>
</comment>
<evidence type="ECO:0000256" key="9">
    <source>
        <dbReference type="ARBA" id="ARBA00048126"/>
    </source>
</evidence>
<dbReference type="InterPro" id="IPR002912">
    <property type="entry name" value="ACT_dom"/>
</dbReference>
<evidence type="ECO:0000313" key="14">
    <source>
        <dbReference type="Proteomes" id="UP000594688"/>
    </source>
</evidence>
<reference evidence="13 14" key="1">
    <citation type="submission" date="2020-02" db="EMBL/GenBank/DDBJ databases">
        <title>Genomic and physiological characterization of two novel Nitrospinaceae genera.</title>
        <authorList>
            <person name="Mueller A.J."/>
            <person name="Jung M.-Y."/>
            <person name="Strachan C.R."/>
            <person name="Herbold C.W."/>
            <person name="Kirkegaard R.H."/>
            <person name="Daims H."/>
        </authorList>
    </citation>
    <scope>NUCLEOTIDE SEQUENCE [LARGE SCALE GENOMIC DNA]</scope>
    <source>
        <strain evidence="13">EB</strain>
    </source>
</reference>
<keyword evidence="6 11" id="KW-0560">Oxidoreductase</keyword>
<organism evidence="13 14">
    <name type="scientific">Candidatus Nitronauta litoralis</name>
    <dbReference type="NCBI Taxonomy" id="2705533"/>
    <lineage>
        <taxon>Bacteria</taxon>
        <taxon>Pseudomonadati</taxon>
        <taxon>Nitrospinota/Tectimicrobiota group</taxon>
        <taxon>Nitrospinota</taxon>
        <taxon>Nitrospinia</taxon>
        <taxon>Nitrospinales</taxon>
        <taxon>Nitrospinaceae</taxon>
        <taxon>Candidatus Nitronauta</taxon>
    </lineage>
</organism>
<evidence type="ECO:0000256" key="4">
    <source>
        <dbReference type="ARBA" id="ARBA00021582"/>
    </source>
</evidence>
<protein>
    <recommendedName>
        <fullName evidence="4 11">D-3-phosphoglycerate dehydrogenase</fullName>
        <ecNumber evidence="11">1.1.1.95</ecNumber>
    </recommendedName>
</protein>
<dbReference type="GO" id="GO:0051287">
    <property type="term" value="F:NAD binding"/>
    <property type="evidence" value="ECO:0007669"/>
    <property type="project" value="UniProtKB-UniRule"/>
</dbReference>
<dbReference type="PROSITE" id="PS51671">
    <property type="entry name" value="ACT"/>
    <property type="match status" value="1"/>
</dbReference>
<gene>
    <name evidence="13" type="ORF">G3M70_03120</name>
</gene>
<dbReference type="InterPro" id="IPR006140">
    <property type="entry name" value="D-isomer_DH_NAD-bd"/>
</dbReference>
<dbReference type="UniPathway" id="UPA00135">
    <property type="reaction ID" value="UER00196"/>
</dbReference>
<dbReference type="SUPFAM" id="SSF143548">
    <property type="entry name" value="Serine metabolism enzymes domain"/>
    <property type="match status" value="1"/>
</dbReference>
<proteinExistence type="inferred from homology"/>
<dbReference type="InterPro" id="IPR029009">
    <property type="entry name" value="ASB_dom_sf"/>
</dbReference>
<comment type="catalytic activity">
    <reaction evidence="10 11">
        <text>(2R)-3-phosphoglycerate + NAD(+) = 3-phosphooxypyruvate + NADH + H(+)</text>
        <dbReference type="Rhea" id="RHEA:12641"/>
        <dbReference type="ChEBI" id="CHEBI:15378"/>
        <dbReference type="ChEBI" id="CHEBI:18110"/>
        <dbReference type="ChEBI" id="CHEBI:57540"/>
        <dbReference type="ChEBI" id="CHEBI:57945"/>
        <dbReference type="ChEBI" id="CHEBI:58272"/>
        <dbReference type="EC" id="1.1.1.95"/>
    </reaction>
</comment>
<keyword evidence="5 11" id="KW-0028">Amino-acid biosynthesis</keyword>